<evidence type="ECO:0000313" key="2">
    <source>
        <dbReference type="EMBL" id="KFG25966.1"/>
    </source>
</evidence>
<dbReference type="AlphaFoldDB" id="A0A086J1E8"/>
<comment type="caution">
    <text evidence="2">The sequence shown here is derived from an EMBL/GenBank/DDBJ whole genome shotgun (WGS) entry which is preliminary data.</text>
</comment>
<protein>
    <submittedName>
        <fullName evidence="2">Uncharacterized protein</fullName>
    </submittedName>
</protein>
<feature type="region of interest" description="Disordered" evidence="1">
    <location>
        <begin position="574"/>
        <end position="596"/>
    </location>
</feature>
<evidence type="ECO:0000313" key="3">
    <source>
        <dbReference type="Proteomes" id="UP000054524"/>
    </source>
</evidence>
<organism evidence="2 3">
    <name type="scientific">Nematocida ausubeli (strain ATCC PRA-371 / ERTm2)</name>
    <name type="common">Nematode killer fungus</name>
    <dbReference type="NCBI Taxonomy" id="1913371"/>
    <lineage>
        <taxon>Eukaryota</taxon>
        <taxon>Fungi</taxon>
        <taxon>Fungi incertae sedis</taxon>
        <taxon>Microsporidia</taxon>
        <taxon>Nematocida</taxon>
    </lineage>
</organism>
<reference evidence="2 3" key="1">
    <citation type="journal article" date="2014" name="Genome Announc.">
        <title>Genome Sequence of the Microsporidian Species Nematocida sp1 Strain ERTm6 (ATCC PRA-372).</title>
        <authorList>
            <person name="Bakowski M.A."/>
            <person name="Priest M."/>
            <person name="Young S."/>
            <person name="Cuomo C.A."/>
            <person name="Troemel E.R."/>
        </authorList>
    </citation>
    <scope>NUCLEOTIDE SEQUENCE [LARGE SCALE GENOMIC DNA]</scope>
    <source>
        <strain evidence="2 3">ERTm6</strain>
    </source>
</reference>
<dbReference type="HOGENOM" id="CLU_472586_0_0_1"/>
<name>A0A086J1E8_NEMA1</name>
<evidence type="ECO:0000256" key="1">
    <source>
        <dbReference type="SAM" id="MobiDB-lite"/>
    </source>
</evidence>
<accession>A0A086J1E8</accession>
<dbReference type="RefSeq" id="XP_052904521.1">
    <property type="nucleotide sequence ID" value="XM_053049571.1"/>
</dbReference>
<gene>
    <name evidence="2" type="ORF">NESG_01956</name>
</gene>
<dbReference type="EMBL" id="AKIJ01000004">
    <property type="protein sequence ID" value="KFG25966.1"/>
    <property type="molecule type" value="Genomic_DNA"/>
</dbReference>
<keyword evidence="3" id="KW-1185">Reference proteome</keyword>
<proteinExistence type="predicted"/>
<dbReference type="Proteomes" id="UP000054524">
    <property type="component" value="Unassembled WGS sequence"/>
</dbReference>
<dbReference type="GeneID" id="77676929"/>
<sequence>MNKKRIIVLSIIVSSLLCALVVGIIFTIKKRQSLKASTEKPSSILAKAIKETKNLQEPEKLKKGTEQEKLSEAACKKIFSLSLDPENSLYEFTYPSCQSLQYINKNLSSKSNSPPETEIKTPKVAEGIKSRIDLLNKAAKNSSVSEEKNTESDLTKRRNKDIVIGRKETMLYLVRINQLYKNLDLVDRPAQSETELEKALTYFSTKKNYADINISKKSKSFLRFIANTMLFLTRIQAPLGNCIVSEIDMTNKVVSVVIDVESIKKMVKDKKSLMDIERTVRSTLEKNLKSKDKAGEKNAIVDAYKKSLEETVNELIRIFDEMLLLIDTEHTVTTPIEKAPNSEKSPATASQEIANFSTNGPLVLKPVKTSSKKNVVDLCDETKTELKNTPVATIERWFVEYDLAKDDKKEKRKVIMKMLFQKMPLDSSTLAIEGATKKNEAVSAQALEKKVSEEEEKNCIYFIDIDKIGDLSICILKAMEENFIKIRDNEKGSLDRKVYTFFRSVRYAMTRSTFTSINQQNVLSINRSKAEIQYFVGYLFILNQNNPSIFTETLTNFIVVNKFIEKKQYRKEEDSSSGDKGKLSWYLTGKSSSTSNTISVASYDTLASHNIKEAYEKHMEETA</sequence>